<keyword evidence="5" id="KW-0378">Hydrolase</keyword>
<keyword evidence="9" id="KW-0961">Cell wall biogenesis/degradation</keyword>
<keyword evidence="8" id="KW-0119">Carbohydrate metabolism</keyword>
<gene>
    <name evidence="16" type="primary">Aste57867_21207</name>
    <name evidence="15" type="ORF">As57867_021139</name>
    <name evidence="16" type="ORF">ASTE57867_21207</name>
</gene>
<evidence type="ECO:0000256" key="7">
    <source>
        <dbReference type="ARBA" id="ARBA00023180"/>
    </source>
</evidence>
<evidence type="ECO:0000256" key="13">
    <source>
        <dbReference type="ARBA" id="ARBA00043078"/>
    </source>
</evidence>
<reference evidence="15" key="2">
    <citation type="submission" date="2019-06" db="EMBL/GenBank/DDBJ databases">
        <title>Genomics analysis of Aphanomyces spp. identifies a new class of oomycete effector associated with host adaptation.</title>
        <authorList>
            <person name="Gaulin E."/>
        </authorList>
    </citation>
    <scope>NUCLEOTIDE SEQUENCE</scope>
    <source>
        <strain evidence="15">CBS 578.67</strain>
    </source>
</reference>
<evidence type="ECO:0000256" key="14">
    <source>
        <dbReference type="SAM" id="SignalP"/>
    </source>
</evidence>
<evidence type="ECO:0000256" key="4">
    <source>
        <dbReference type="ARBA" id="ARBA00022475"/>
    </source>
</evidence>
<dbReference type="PANTHER" id="PTHR16631">
    <property type="entry name" value="GLUCAN 1,3-BETA-GLUCOSIDASE"/>
    <property type="match status" value="1"/>
</dbReference>
<name>A0A485LH04_9STRA</name>
<organism evidence="16 17">
    <name type="scientific">Aphanomyces stellatus</name>
    <dbReference type="NCBI Taxonomy" id="120398"/>
    <lineage>
        <taxon>Eukaryota</taxon>
        <taxon>Sar</taxon>
        <taxon>Stramenopiles</taxon>
        <taxon>Oomycota</taxon>
        <taxon>Saprolegniomycetes</taxon>
        <taxon>Saprolegniales</taxon>
        <taxon>Verrucalvaceae</taxon>
        <taxon>Aphanomyces</taxon>
    </lineage>
</organism>
<dbReference type="EMBL" id="VJMH01006961">
    <property type="protein sequence ID" value="KAF0687024.1"/>
    <property type="molecule type" value="Genomic_DNA"/>
</dbReference>
<evidence type="ECO:0000256" key="12">
    <source>
        <dbReference type="ARBA" id="ARBA00042373"/>
    </source>
</evidence>
<dbReference type="EC" id="3.2.1.39" evidence="3"/>
<evidence type="ECO:0000256" key="2">
    <source>
        <dbReference type="ARBA" id="ARBA00004236"/>
    </source>
</evidence>
<evidence type="ECO:0000256" key="8">
    <source>
        <dbReference type="ARBA" id="ARBA00023277"/>
    </source>
</evidence>
<feature type="signal peptide" evidence="14">
    <location>
        <begin position="1"/>
        <end position="15"/>
    </location>
</feature>
<dbReference type="GO" id="GO:0042973">
    <property type="term" value="F:glucan endo-1,3-beta-D-glucosidase activity"/>
    <property type="evidence" value="ECO:0007669"/>
    <property type="project" value="UniProtKB-EC"/>
</dbReference>
<dbReference type="InterPro" id="IPR017853">
    <property type="entry name" value="GH"/>
</dbReference>
<dbReference type="EMBL" id="CAADRA010006987">
    <property type="protein sequence ID" value="VFT97880.1"/>
    <property type="molecule type" value="Genomic_DNA"/>
</dbReference>
<keyword evidence="17" id="KW-1185">Reference proteome</keyword>
<evidence type="ECO:0000256" key="11">
    <source>
        <dbReference type="ARBA" id="ARBA00037649"/>
    </source>
</evidence>
<evidence type="ECO:0000256" key="6">
    <source>
        <dbReference type="ARBA" id="ARBA00023136"/>
    </source>
</evidence>
<dbReference type="PANTHER" id="PTHR16631:SF17">
    <property type="entry name" value="GLUCAN ENDO-1,3-BETA-GLUCOSIDASE BTGC"/>
    <property type="match status" value="1"/>
</dbReference>
<evidence type="ECO:0000256" key="5">
    <source>
        <dbReference type="ARBA" id="ARBA00022801"/>
    </source>
</evidence>
<comment type="function">
    <text evidence="11">Glucanases play a role in cell expansion during growth, in cell-cell fusion during mating, and in spore release during sporulation. This enzyme may be involved in beta-glucan degradation. Active on laminarin and lichenan.</text>
</comment>
<comment type="subcellular location">
    <subcellularLocation>
        <location evidence="2">Cell membrane</location>
    </subcellularLocation>
</comment>
<comment type="catalytic activity">
    <reaction evidence="1">
        <text>Hydrolysis of (1-&gt;3)-beta-D-glucosidic linkages in (1-&gt;3)-beta-D-glucans.</text>
        <dbReference type="EC" id="3.2.1.39"/>
    </reaction>
</comment>
<dbReference type="Gene3D" id="3.20.20.80">
    <property type="entry name" value="Glycosidases"/>
    <property type="match status" value="1"/>
</dbReference>
<dbReference type="GO" id="GO:0000272">
    <property type="term" value="P:polysaccharide catabolic process"/>
    <property type="evidence" value="ECO:0007669"/>
    <property type="project" value="UniProtKB-KW"/>
</dbReference>
<evidence type="ECO:0000313" key="15">
    <source>
        <dbReference type="EMBL" id="KAF0687024.1"/>
    </source>
</evidence>
<evidence type="ECO:0000256" key="10">
    <source>
        <dbReference type="ARBA" id="ARBA00023326"/>
    </source>
</evidence>
<dbReference type="InterPro" id="IPR050732">
    <property type="entry name" value="Beta-glucan_modifiers"/>
</dbReference>
<evidence type="ECO:0000256" key="1">
    <source>
        <dbReference type="ARBA" id="ARBA00000382"/>
    </source>
</evidence>
<dbReference type="Proteomes" id="UP000332933">
    <property type="component" value="Unassembled WGS sequence"/>
</dbReference>
<dbReference type="GO" id="GO:0071555">
    <property type="term" value="P:cell wall organization"/>
    <property type="evidence" value="ECO:0007669"/>
    <property type="project" value="UniProtKB-KW"/>
</dbReference>
<dbReference type="AlphaFoldDB" id="A0A485LH04"/>
<evidence type="ECO:0000313" key="16">
    <source>
        <dbReference type="EMBL" id="VFT97880.1"/>
    </source>
</evidence>
<dbReference type="SUPFAM" id="SSF51445">
    <property type="entry name" value="(Trans)glycosidases"/>
    <property type="match status" value="1"/>
</dbReference>
<evidence type="ECO:0000256" key="9">
    <source>
        <dbReference type="ARBA" id="ARBA00023316"/>
    </source>
</evidence>
<keyword evidence="14" id="KW-0732">Signal</keyword>
<keyword evidence="6" id="KW-0472">Membrane</keyword>
<sequence length="348" mass="39661">MKALALFVLASAACALDVMLSGINYNPRKGQDWDPWDLKCKSADEVRLDLQTISSITKDIRLYSMNDCNQVELVLPIAKELGLSVWLGLWVDNHNTTYVAEKETLKRHIKSGLVDASITGLHVGSEAIYRKDVTVWEALDYFWEIKNMVNQAGLHFPVTIADVGDTYAGHPELFSSVDVVSANAFPFWENHTIDDCIQYFWMRLGPVIGMANVYNKKIIISETGWATKGWAYKAGIASHENAAIWLNDFHIFATEFNWTYYYYTSFDTTWRFVPSANKTEPEVENYFGLFDDNRELKPHYANLTIKKRASYKAPPMVTMPQVPTATKSDWDYYQNIIAGVVAFLDGLW</sequence>
<keyword evidence="4" id="KW-1003">Cell membrane</keyword>
<keyword evidence="10" id="KW-0624">Polysaccharide degradation</keyword>
<keyword evidence="7" id="KW-0325">Glycoprotein</keyword>
<dbReference type="OrthoDB" id="77201at2759"/>
<protein>
    <recommendedName>
        <fullName evidence="3">glucan endo-1,3-beta-D-glucosidase</fullName>
        <ecNumber evidence="3">3.2.1.39</ecNumber>
    </recommendedName>
    <alternativeName>
        <fullName evidence="13">Endo-1,3-beta-glucanase btgC</fullName>
    </alternativeName>
    <alternativeName>
        <fullName evidence="12">Laminarinase btgC</fullName>
    </alternativeName>
</protein>
<evidence type="ECO:0000256" key="3">
    <source>
        <dbReference type="ARBA" id="ARBA00012780"/>
    </source>
</evidence>
<feature type="chain" id="PRO_5036116489" description="glucan endo-1,3-beta-D-glucosidase" evidence="14">
    <location>
        <begin position="16"/>
        <end position="348"/>
    </location>
</feature>
<evidence type="ECO:0000313" key="17">
    <source>
        <dbReference type="Proteomes" id="UP000332933"/>
    </source>
</evidence>
<reference evidence="16 17" key="1">
    <citation type="submission" date="2019-03" db="EMBL/GenBank/DDBJ databases">
        <authorList>
            <person name="Gaulin E."/>
            <person name="Dumas B."/>
        </authorList>
    </citation>
    <scope>NUCLEOTIDE SEQUENCE [LARGE SCALE GENOMIC DNA]</scope>
    <source>
        <strain evidence="16">CBS 568.67</strain>
    </source>
</reference>
<dbReference type="GO" id="GO:0005886">
    <property type="term" value="C:plasma membrane"/>
    <property type="evidence" value="ECO:0007669"/>
    <property type="project" value="UniProtKB-SubCell"/>
</dbReference>
<accession>A0A485LH04</accession>
<proteinExistence type="predicted"/>